<proteinExistence type="predicted"/>
<keyword evidence="11" id="KW-1185">Reference proteome</keyword>
<dbReference type="FunFam" id="3.10.50.40:FF:000006">
    <property type="entry name" value="Peptidyl-prolyl cis-trans isomerase"/>
    <property type="match status" value="1"/>
</dbReference>
<keyword evidence="5 7" id="KW-0697">Rotamase</keyword>
<evidence type="ECO:0000256" key="8">
    <source>
        <dbReference type="PROSITE-ProRule" id="PRU00339"/>
    </source>
</evidence>
<evidence type="ECO:0000259" key="9">
    <source>
        <dbReference type="PROSITE" id="PS50059"/>
    </source>
</evidence>
<gene>
    <name evidence="10" type="ORF">V1264_003513</name>
</gene>
<sequence>MADAESEVRDLTFDKSGGILLKTIRAGEGEEGPRIGDRVFVHYTGRLQDGTVFDSSKDRGEEPFQLTLGKAEVIKGWDCAIANMRKGEVAVITCSPEHAYGKKGLPPSIPPNATVIYEVELIDWKGVDLTTDKDGGVIKRMIKQGERIATPNDGATVTIRYTGYYKGKDFETKTVTFTQGEGDQVGLIPGLEMAARKMKQGEQDRLTIAPRYAFGEKGCPKLNIPSNAALVYEVEMVIFEKARESWEMDVGQKIQQSKIIKDKGTKYFLKGDHRRALSYYKKIVSFLEHETSGLQGEEPLEREKLLQAAHLNIAMCSLKLNNFCDAEAACNIVLETEPQNVKAIFRRGQSRLERCDYGPAAGDFAQVLELEPSNKAAKNQLAVSRQRQEQALNKEKELYTNMFQKMADKSGGGFSLYQTMPEVGEWNNEMAKNMMPLQEERDAFEDIVETDKKDFLGMGSHMSD</sequence>
<evidence type="ECO:0000256" key="4">
    <source>
        <dbReference type="ARBA" id="ARBA00022803"/>
    </source>
</evidence>
<name>A0AAN9GA19_9CAEN</name>
<feature type="domain" description="PPIase FKBP-type" evidence="9">
    <location>
        <begin position="36"/>
        <end position="125"/>
    </location>
</feature>
<evidence type="ECO:0000256" key="2">
    <source>
        <dbReference type="ARBA" id="ARBA00013194"/>
    </source>
</evidence>
<evidence type="ECO:0000256" key="7">
    <source>
        <dbReference type="PROSITE-ProRule" id="PRU00277"/>
    </source>
</evidence>
<feature type="repeat" description="TPR" evidence="8">
    <location>
        <begin position="341"/>
        <end position="374"/>
    </location>
</feature>
<dbReference type="FunFam" id="1.25.40.10:FF:000008">
    <property type="entry name" value="Peptidylprolyl isomerase"/>
    <property type="match status" value="1"/>
</dbReference>
<dbReference type="PROSITE" id="PS50059">
    <property type="entry name" value="FKBP_PPIASE"/>
    <property type="match status" value="2"/>
</dbReference>
<dbReference type="InterPro" id="IPR019734">
    <property type="entry name" value="TPR_rpt"/>
</dbReference>
<dbReference type="SUPFAM" id="SSF48452">
    <property type="entry name" value="TPR-like"/>
    <property type="match status" value="1"/>
</dbReference>
<dbReference type="Pfam" id="PF00254">
    <property type="entry name" value="FKBP_C"/>
    <property type="match status" value="2"/>
</dbReference>
<dbReference type="AlphaFoldDB" id="A0AAN9GA19"/>
<organism evidence="10 11">
    <name type="scientific">Littorina saxatilis</name>
    <dbReference type="NCBI Taxonomy" id="31220"/>
    <lineage>
        <taxon>Eukaryota</taxon>
        <taxon>Metazoa</taxon>
        <taxon>Spiralia</taxon>
        <taxon>Lophotrochozoa</taxon>
        <taxon>Mollusca</taxon>
        <taxon>Gastropoda</taxon>
        <taxon>Caenogastropoda</taxon>
        <taxon>Littorinimorpha</taxon>
        <taxon>Littorinoidea</taxon>
        <taxon>Littorinidae</taxon>
        <taxon>Littorina</taxon>
    </lineage>
</organism>
<dbReference type="InterPro" id="IPR050754">
    <property type="entry name" value="FKBP4/5/8-like"/>
</dbReference>
<evidence type="ECO:0000313" key="11">
    <source>
        <dbReference type="Proteomes" id="UP001374579"/>
    </source>
</evidence>
<dbReference type="SMART" id="SM00028">
    <property type="entry name" value="TPR"/>
    <property type="match status" value="3"/>
</dbReference>
<dbReference type="Gene3D" id="1.25.40.10">
    <property type="entry name" value="Tetratricopeptide repeat domain"/>
    <property type="match status" value="1"/>
</dbReference>
<keyword evidence="3" id="KW-0677">Repeat</keyword>
<dbReference type="PANTHER" id="PTHR46512:SF9">
    <property type="entry name" value="PEPTIDYLPROLYL ISOMERASE"/>
    <property type="match status" value="1"/>
</dbReference>
<evidence type="ECO:0000256" key="6">
    <source>
        <dbReference type="ARBA" id="ARBA00023235"/>
    </source>
</evidence>
<evidence type="ECO:0000256" key="1">
    <source>
        <dbReference type="ARBA" id="ARBA00000971"/>
    </source>
</evidence>
<reference evidence="10 11" key="1">
    <citation type="submission" date="2024-02" db="EMBL/GenBank/DDBJ databases">
        <title>Chromosome-scale genome assembly of the rough periwinkle Littorina saxatilis.</title>
        <authorList>
            <person name="De Jode A."/>
            <person name="Faria R."/>
            <person name="Formenti G."/>
            <person name="Sims Y."/>
            <person name="Smith T.P."/>
            <person name="Tracey A."/>
            <person name="Wood J.M.D."/>
            <person name="Zagrodzka Z.B."/>
            <person name="Johannesson K."/>
            <person name="Butlin R.K."/>
            <person name="Leder E.H."/>
        </authorList>
    </citation>
    <scope>NUCLEOTIDE SEQUENCE [LARGE SCALE GENOMIC DNA]</scope>
    <source>
        <strain evidence="10">Snail1</strain>
        <tissue evidence="10">Muscle</tissue>
    </source>
</reference>
<accession>A0AAN9GA19</accession>
<comment type="catalytic activity">
    <reaction evidence="1 7">
        <text>[protein]-peptidylproline (omega=180) = [protein]-peptidylproline (omega=0)</text>
        <dbReference type="Rhea" id="RHEA:16237"/>
        <dbReference type="Rhea" id="RHEA-COMP:10747"/>
        <dbReference type="Rhea" id="RHEA-COMP:10748"/>
        <dbReference type="ChEBI" id="CHEBI:83833"/>
        <dbReference type="ChEBI" id="CHEBI:83834"/>
        <dbReference type="EC" id="5.2.1.8"/>
    </reaction>
</comment>
<comment type="caution">
    <text evidence="10">The sequence shown here is derived from an EMBL/GenBank/DDBJ whole genome shotgun (WGS) entry which is preliminary data.</text>
</comment>
<dbReference type="GO" id="GO:0003755">
    <property type="term" value="F:peptidyl-prolyl cis-trans isomerase activity"/>
    <property type="evidence" value="ECO:0007669"/>
    <property type="project" value="UniProtKB-KW"/>
</dbReference>
<dbReference type="EMBL" id="JBAMIC010000012">
    <property type="protein sequence ID" value="KAK7099365.1"/>
    <property type="molecule type" value="Genomic_DNA"/>
</dbReference>
<dbReference type="FunFam" id="3.10.50.40:FF:000013">
    <property type="entry name" value="Peptidylprolyl isomerase"/>
    <property type="match status" value="1"/>
</dbReference>
<dbReference type="SUPFAM" id="SSF54534">
    <property type="entry name" value="FKBP-like"/>
    <property type="match status" value="2"/>
</dbReference>
<dbReference type="InterPro" id="IPR001179">
    <property type="entry name" value="PPIase_FKBP_dom"/>
</dbReference>
<dbReference type="PROSITE" id="PS50005">
    <property type="entry name" value="TPR"/>
    <property type="match status" value="1"/>
</dbReference>
<keyword evidence="4 8" id="KW-0802">TPR repeat</keyword>
<dbReference type="Gene3D" id="3.10.50.40">
    <property type="match status" value="2"/>
</dbReference>
<keyword evidence="6 7" id="KW-0413">Isomerase</keyword>
<protein>
    <recommendedName>
        <fullName evidence="2 7">peptidylprolyl isomerase</fullName>
        <ecNumber evidence="2 7">5.2.1.8</ecNumber>
    </recommendedName>
</protein>
<evidence type="ECO:0000256" key="3">
    <source>
        <dbReference type="ARBA" id="ARBA00022737"/>
    </source>
</evidence>
<feature type="domain" description="PPIase FKBP-type" evidence="9">
    <location>
        <begin position="154"/>
        <end position="240"/>
    </location>
</feature>
<dbReference type="EC" id="5.2.1.8" evidence="2 7"/>
<evidence type="ECO:0000256" key="5">
    <source>
        <dbReference type="ARBA" id="ARBA00023110"/>
    </source>
</evidence>
<dbReference type="InterPro" id="IPR011990">
    <property type="entry name" value="TPR-like_helical_dom_sf"/>
</dbReference>
<dbReference type="PANTHER" id="PTHR46512">
    <property type="entry name" value="PEPTIDYLPROLYL ISOMERASE"/>
    <property type="match status" value="1"/>
</dbReference>
<dbReference type="Proteomes" id="UP001374579">
    <property type="component" value="Unassembled WGS sequence"/>
</dbReference>
<dbReference type="InterPro" id="IPR046357">
    <property type="entry name" value="PPIase_dom_sf"/>
</dbReference>
<evidence type="ECO:0000313" key="10">
    <source>
        <dbReference type="EMBL" id="KAK7099365.1"/>
    </source>
</evidence>